<reference evidence="2" key="1">
    <citation type="submission" date="2020-04" db="EMBL/GenBank/DDBJ databases">
        <authorList>
            <person name="Zhang T."/>
        </authorList>
    </citation>
    <scope>NUCLEOTIDE SEQUENCE</scope>
    <source>
        <strain evidence="2">HKST-UBA02</strain>
    </source>
</reference>
<dbReference type="Pfam" id="PF12770">
    <property type="entry name" value="CHAT"/>
    <property type="match status" value="1"/>
</dbReference>
<evidence type="ECO:0000259" key="1">
    <source>
        <dbReference type="Pfam" id="PF12770"/>
    </source>
</evidence>
<dbReference type="PANTHER" id="PTHR10098">
    <property type="entry name" value="RAPSYN-RELATED"/>
    <property type="match status" value="1"/>
</dbReference>
<protein>
    <submittedName>
        <fullName evidence="2">CHAT domain-containing protein</fullName>
    </submittedName>
</protein>
<evidence type="ECO:0000313" key="3">
    <source>
        <dbReference type="Proteomes" id="UP000739538"/>
    </source>
</evidence>
<name>A0A956SFQ6_UNCEI</name>
<dbReference type="InterPro" id="IPR024983">
    <property type="entry name" value="CHAT_dom"/>
</dbReference>
<dbReference type="EMBL" id="JAGQHS010000255">
    <property type="protein sequence ID" value="MCA9759052.1"/>
    <property type="molecule type" value="Genomic_DNA"/>
</dbReference>
<gene>
    <name evidence="2" type="ORF">KDA27_24885</name>
</gene>
<dbReference type="AlphaFoldDB" id="A0A956SFQ6"/>
<dbReference type="PANTHER" id="PTHR10098:SF108">
    <property type="entry name" value="TETRATRICOPEPTIDE REPEAT PROTEIN 28"/>
    <property type="match status" value="1"/>
</dbReference>
<sequence length="912" mass="101107">MAADLLADQIRSIETAGRVVPEARVLALRDALFALVLQDLGAAASHQTALLKLCDSPNVDAAGAVLLHRALGEMFVFLGRTKDADTHFRVAVERASEIDRPDLFGRAVVGWVHVLGLLGREPEARRWAASGRKALTALDDVEYLAKLAINEGNLAYHEGAFRVAAKLYRTAAAHFARSGADAYTSLQVKVNEAIALTQLGSFDAARRVFGEVEDEAERHELHYIVAHARFNRAELERILGRYREALADLESASEIFEKAEAIDLRASAERTRSELLLELGLPEDAAIIAAGSARAFQAEGMKQDAGISHVIAARASRLAGDVALVEASLRSGRECLDGHPLELAELRLENVLLDLEVGAFDAARDELEQLERSEHSGTLFAERLTLARIRLEMDTGRLDTAEARAQRRMRSRRPLRLTHRMDLYRLAGGIALRSGNPGRASRRWTRASVDLEAYRRLLPNATLRGAGFGQKLDVYLDLMRLELERTRPRVDRLLSWSEAARARLLKDRLRKDGQRDLDRFAAERWQLSQLLVRLETERGDPRVSRELEVEITRKEAALAAKLRTVADADSTPQARPESQEFTSFIGEDEVCVSYFCLPPRVVAFVLSRQTLDCIPLETPLAEIDDSIDRFRFQLDNAAAGGWYRGADTLPGRSLDRSLHQLYEALLAPLEQYLRGAKRLLVVPHRRLHQVPFECFFAVHEPLRQLVVSRVPALQVLGNRGRTRRNIDSVTVLGLNHPDLRSIPIEVDRVAASGGGGRCHATADLTRDAVLGSLEASGALHIATHARFREQNPAFSHFLCNDGAVFVDDLDRVRARSGFVFLSACETGRVAGVRGDELVSVAHSFLSAGVNRLVATRWAVDDEATLEFVGRFYEHLWSERSPDPAVALHDAMISSSDSGRHLFEWGGFSAFDA</sequence>
<comment type="caution">
    <text evidence="2">The sequence shown here is derived from an EMBL/GenBank/DDBJ whole genome shotgun (WGS) entry which is preliminary data.</text>
</comment>
<organism evidence="2 3">
    <name type="scientific">Eiseniibacteriota bacterium</name>
    <dbReference type="NCBI Taxonomy" id="2212470"/>
    <lineage>
        <taxon>Bacteria</taxon>
        <taxon>Candidatus Eiseniibacteriota</taxon>
    </lineage>
</organism>
<proteinExistence type="predicted"/>
<dbReference type="SUPFAM" id="SSF48452">
    <property type="entry name" value="TPR-like"/>
    <property type="match status" value="1"/>
</dbReference>
<dbReference type="Gene3D" id="1.25.40.10">
    <property type="entry name" value="Tetratricopeptide repeat domain"/>
    <property type="match status" value="1"/>
</dbReference>
<dbReference type="Proteomes" id="UP000739538">
    <property type="component" value="Unassembled WGS sequence"/>
</dbReference>
<evidence type="ECO:0000313" key="2">
    <source>
        <dbReference type="EMBL" id="MCA9759052.1"/>
    </source>
</evidence>
<feature type="domain" description="CHAT" evidence="1">
    <location>
        <begin position="656"/>
        <end position="907"/>
    </location>
</feature>
<accession>A0A956SFQ6</accession>
<reference evidence="2" key="2">
    <citation type="journal article" date="2021" name="Microbiome">
        <title>Successional dynamics and alternative stable states in a saline activated sludge microbial community over 9 years.</title>
        <authorList>
            <person name="Wang Y."/>
            <person name="Ye J."/>
            <person name="Ju F."/>
            <person name="Liu L."/>
            <person name="Boyd J.A."/>
            <person name="Deng Y."/>
            <person name="Parks D.H."/>
            <person name="Jiang X."/>
            <person name="Yin X."/>
            <person name="Woodcroft B.J."/>
            <person name="Tyson G.W."/>
            <person name="Hugenholtz P."/>
            <person name="Polz M.F."/>
            <person name="Zhang T."/>
        </authorList>
    </citation>
    <scope>NUCLEOTIDE SEQUENCE</scope>
    <source>
        <strain evidence="2">HKST-UBA02</strain>
    </source>
</reference>
<dbReference type="InterPro" id="IPR011990">
    <property type="entry name" value="TPR-like_helical_dom_sf"/>
</dbReference>